<keyword evidence="8" id="KW-0539">Nucleus</keyword>
<gene>
    <name evidence="13" type="ORF">K470DRAFT_297913</name>
</gene>
<dbReference type="InterPro" id="IPR007860">
    <property type="entry name" value="DNA_mmatch_repair_MutS_con_dom"/>
</dbReference>
<name>A0A6A7C7T0_9PEZI</name>
<dbReference type="Pfam" id="PF05192">
    <property type="entry name" value="MutS_III"/>
    <property type="match status" value="1"/>
</dbReference>
<dbReference type="PANTHER" id="PTHR11361:SF122">
    <property type="entry name" value="DNA MISMATCH REPAIR PROTEIN MSH3"/>
    <property type="match status" value="1"/>
</dbReference>
<keyword evidence="6" id="KW-0238">DNA-binding</keyword>
<evidence type="ECO:0000256" key="1">
    <source>
        <dbReference type="ARBA" id="ARBA00004123"/>
    </source>
</evidence>
<dbReference type="Pfam" id="PF01624">
    <property type="entry name" value="MutS_I"/>
    <property type="match status" value="1"/>
</dbReference>
<feature type="domain" description="DNA mismatch repair proteins mutS family" evidence="12">
    <location>
        <begin position="806"/>
        <end position="822"/>
    </location>
</feature>
<dbReference type="InterPro" id="IPR007696">
    <property type="entry name" value="DNA_mismatch_repair_MutS_core"/>
</dbReference>
<dbReference type="InterPro" id="IPR016151">
    <property type="entry name" value="DNA_mismatch_repair_MutS_N"/>
</dbReference>
<dbReference type="InterPro" id="IPR036187">
    <property type="entry name" value="DNA_mismatch_repair_MutS_sf"/>
</dbReference>
<keyword evidence="4" id="KW-0227">DNA damage</keyword>
<evidence type="ECO:0000313" key="14">
    <source>
        <dbReference type="Proteomes" id="UP000799421"/>
    </source>
</evidence>
<dbReference type="Gene3D" id="3.40.50.300">
    <property type="entry name" value="P-loop containing nucleotide triphosphate hydrolases"/>
    <property type="match status" value="1"/>
</dbReference>
<dbReference type="FunFam" id="1.10.1420.10:FF:000004">
    <property type="entry name" value="DNA mismatch repair protein Msh3"/>
    <property type="match status" value="1"/>
</dbReference>
<accession>A0A6A7C7T0</accession>
<dbReference type="PIRSF" id="PIRSF037677">
    <property type="entry name" value="DNA_mis_repair_Msh6"/>
    <property type="match status" value="1"/>
</dbReference>
<dbReference type="FunFam" id="3.40.1170.10:FF:000006">
    <property type="entry name" value="DNA mismatch repair protein"/>
    <property type="match status" value="1"/>
</dbReference>
<feature type="compositionally biased region" description="Acidic residues" evidence="11">
    <location>
        <begin position="62"/>
        <end position="74"/>
    </location>
</feature>
<evidence type="ECO:0000259" key="12">
    <source>
        <dbReference type="PROSITE" id="PS00486"/>
    </source>
</evidence>
<dbReference type="InterPro" id="IPR027417">
    <property type="entry name" value="P-loop_NTPase"/>
</dbReference>
<dbReference type="PANTHER" id="PTHR11361">
    <property type="entry name" value="DNA MISMATCH REPAIR PROTEIN MUTS FAMILY MEMBER"/>
    <property type="match status" value="1"/>
</dbReference>
<dbReference type="GO" id="GO:0006298">
    <property type="term" value="P:mismatch repair"/>
    <property type="evidence" value="ECO:0007669"/>
    <property type="project" value="InterPro"/>
</dbReference>
<keyword evidence="7" id="KW-0234">DNA repair</keyword>
<dbReference type="SUPFAM" id="SSF55271">
    <property type="entry name" value="DNA repair protein MutS, domain I"/>
    <property type="match status" value="1"/>
</dbReference>
<dbReference type="PROSITE" id="PS00486">
    <property type="entry name" value="DNA_MISMATCH_REPAIR_2"/>
    <property type="match status" value="1"/>
</dbReference>
<dbReference type="SUPFAM" id="SSF48334">
    <property type="entry name" value="DNA repair protein MutS, domain III"/>
    <property type="match status" value="1"/>
</dbReference>
<keyword evidence="14" id="KW-1185">Reference proteome</keyword>
<dbReference type="Gene3D" id="3.30.420.110">
    <property type="entry name" value="MutS, connector domain"/>
    <property type="match status" value="1"/>
</dbReference>
<keyword evidence="10" id="KW-0175">Coiled coil</keyword>
<dbReference type="SMART" id="SM00533">
    <property type="entry name" value="MUTSd"/>
    <property type="match status" value="1"/>
</dbReference>
<evidence type="ECO:0000256" key="4">
    <source>
        <dbReference type="ARBA" id="ARBA00022763"/>
    </source>
</evidence>
<dbReference type="AlphaFoldDB" id="A0A6A7C7T0"/>
<evidence type="ECO:0000256" key="3">
    <source>
        <dbReference type="ARBA" id="ARBA00022741"/>
    </source>
</evidence>
<dbReference type="InterPro" id="IPR045076">
    <property type="entry name" value="MutS"/>
</dbReference>
<feature type="coiled-coil region" evidence="10">
    <location>
        <begin position="430"/>
        <end position="463"/>
    </location>
</feature>
<protein>
    <recommendedName>
        <fullName evidence="9">MutS protein homolog 3</fullName>
    </recommendedName>
</protein>
<dbReference type="Pfam" id="PF00488">
    <property type="entry name" value="MutS_V"/>
    <property type="match status" value="1"/>
</dbReference>
<evidence type="ECO:0000256" key="7">
    <source>
        <dbReference type="ARBA" id="ARBA00023204"/>
    </source>
</evidence>
<organism evidence="13 14">
    <name type="scientific">Piedraia hortae CBS 480.64</name>
    <dbReference type="NCBI Taxonomy" id="1314780"/>
    <lineage>
        <taxon>Eukaryota</taxon>
        <taxon>Fungi</taxon>
        <taxon>Dikarya</taxon>
        <taxon>Ascomycota</taxon>
        <taxon>Pezizomycotina</taxon>
        <taxon>Dothideomycetes</taxon>
        <taxon>Dothideomycetidae</taxon>
        <taxon>Capnodiales</taxon>
        <taxon>Piedraiaceae</taxon>
        <taxon>Piedraia</taxon>
    </lineage>
</organism>
<dbReference type="Pfam" id="PF05188">
    <property type="entry name" value="MutS_II"/>
    <property type="match status" value="1"/>
</dbReference>
<dbReference type="InterPro" id="IPR007695">
    <property type="entry name" value="DNA_mismatch_repair_MutS-lik_N"/>
</dbReference>
<dbReference type="SUPFAM" id="SSF52540">
    <property type="entry name" value="P-loop containing nucleoside triphosphate hydrolases"/>
    <property type="match status" value="1"/>
</dbReference>
<reference evidence="13" key="1">
    <citation type="journal article" date="2020" name="Stud. Mycol.">
        <title>101 Dothideomycetes genomes: a test case for predicting lifestyles and emergence of pathogens.</title>
        <authorList>
            <person name="Haridas S."/>
            <person name="Albert R."/>
            <person name="Binder M."/>
            <person name="Bloem J."/>
            <person name="Labutti K."/>
            <person name="Salamov A."/>
            <person name="Andreopoulos B."/>
            <person name="Baker S."/>
            <person name="Barry K."/>
            <person name="Bills G."/>
            <person name="Bluhm B."/>
            <person name="Cannon C."/>
            <person name="Castanera R."/>
            <person name="Culley D."/>
            <person name="Daum C."/>
            <person name="Ezra D."/>
            <person name="Gonzalez J."/>
            <person name="Henrissat B."/>
            <person name="Kuo A."/>
            <person name="Liang C."/>
            <person name="Lipzen A."/>
            <person name="Lutzoni F."/>
            <person name="Magnuson J."/>
            <person name="Mondo S."/>
            <person name="Nolan M."/>
            <person name="Ohm R."/>
            <person name="Pangilinan J."/>
            <person name="Park H.-J."/>
            <person name="Ramirez L."/>
            <person name="Alfaro M."/>
            <person name="Sun H."/>
            <person name="Tritt A."/>
            <person name="Yoshinaga Y."/>
            <person name="Zwiers L.-H."/>
            <person name="Turgeon B."/>
            <person name="Goodwin S."/>
            <person name="Spatafora J."/>
            <person name="Crous P."/>
            <person name="Grigoriev I."/>
        </authorList>
    </citation>
    <scope>NUCLEOTIDE SEQUENCE</scope>
    <source>
        <strain evidence="13">CBS 480.64</strain>
    </source>
</reference>
<comment type="subcellular location">
    <subcellularLocation>
        <location evidence="1">Nucleus</location>
    </subcellularLocation>
</comment>
<evidence type="ECO:0000256" key="9">
    <source>
        <dbReference type="ARBA" id="ARBA00029792"/>
    </source>
</evidence>
<dbReference type="Gene3D" id="1.10.1420.10">
    <property type="match status" value="2"/>
</dbReference>
<dbReference type="GO" id="GO:0140664">
    <property type="term" value="F:ATP-dependent DNA damage sensor activity"/>
    <property type="evidence" value="ECO:0007669"/>
    <property type="project" value="InterPro"/>
</dbReference>
<evidence type="ECO:0000313" key="13">
    <source>
        <dbReference type="EMBL" id="KAF2863544.1"/>
    </source>
</evidence>
<evidence type="ECO:0000256" key="6">
    <source>
        <dbReference type="ARBA" id="ARBA00023125"/>
    </source>
</evidence>
<dbReference type="EMBL" id="MU005960">
    <property type="protein sequence ID" value="KAF2863544.1"/>
    <property type="molecule type" value="Genomic_DNA"/>
</dbReference>
<dbReference type="NCBIfam" id="NF003810">
    <property type="entry name" value="PRK05399.1"/>
    <property type="match status" value="1"/>
</dbReference>
<comment type="similarity">
    <text evidence="2">Belongs to the DNA mismatch repair MutS family. MSH3 subfamily.</text>
</comment>
<keyword evidence="3" id="KW-0547">Nucleotide-binding</keyword>
<proteinExistence type="inferred from homology"/>
<dbReference type="OrthoDB" id="121051at2759"/>
<dbReference type="GO" id="GO:0006312">
    <property type="term" value="P:mitotic recombination"/>
    <property type="evidence" value="ECO:0007669"/>
    <property type="project" value="TreeGrafter"/>
</dbReference>
<evidence type="ECO:0000256" key="10">
    <source>
        <dbReference type="SAM" id="Coils"/>
    </source>
</evidence>
<evidence type="ECO:0000256" key="2">
    <source>
        <dbReference type="ARBA" id="ARBA00007094"/>
    </source>
</evidence>
<dbReference type="InterPro" id="IPR036678">
    <property type="entry name" value="MutS_con_dom_sf"/>
</dbReference>
<feature type="region of interest" description="Disordered" evidence="11">
    <location>
        <begin position="1"/>
        <end position="83"/>
    </location>
</feature>
<dbReference type="GO" id="GO:0030983">
    <property type="term" value="F:mismatched DNA binding"/>
    <property type="evidence" value="ECO:0007669"/>
    <property type="project" value="InterPro"/>
</dbReference>
<dbReference type="SMART" id="SM00534">
    <property type="entry name" value="MUTSac"/>
    <property type="match status" value="1"/>
</dbReference>
<dbReference type="InterPro" id="IPR000432">
    <property type="entry name" value="DNA_mismatch_repair_MutS_C"/>
</dbReference>
<dbReference type="Proteomes" id="UP000799421">
    <property type="component" value="Unassembled WGS sequence"/>
</dbReference>
<evidence type="ECO:0000256" key="8">
    <source>
        <dbReference type="ARBA" id="ARBA00023242"/>
    </source>
</evidence>
<dbReference type="Gene3D" id="3.40.1170.10">
    <property type="entry name" value="DNA repair protein MutS, domain I"/>
    <property type="match status" value="1"/>
</dbReference>
<keyword evidence="5" id="KW-0067">ATP-binding</keyword>
<sequence length="967" mass="107955">MASPAQKQQKSISSFFTQDAAKKRTLDDANGSEAKRQKRELHEKFVQKLGRPQAVVNKPEADENEEENSEEEPEPLTTRKGPKKLTPLQKQVIDIKKKFPDTLLVVEVGYKFQFWGEDARIAAEVLSIVCIPGKLRFDEHPSEAHLNRFASASIPVHRLHVHVKRLVAAGHKVGIVRQLETAALKAAGDNKNKAFERGLTNLYTKGTYVDDEDGGSAGHMLCLTESKAKSNEKVQIGIVAVQPSTGDIIYDDFEDGWMGTELETRLLHISPSEFVLVGDVSPTTEKIISHLSGSRSNVFGDRARLERVQKKKASEARSEVTSFYAKAETSTFLDKIEQLSDNNMICLSSMINHLSDYKLEHVFDLTKNFQSFKSRSHMLLNGNTLTSLEVYLNQTDNTERGSLFWTLDRTKTKFGQRLLRKWVGRPLVDREKLEERVAAVAELKEESEAAERLRNLLTRIKIDLEKGLIRVFYQKCSRPELFNILQTLRDVAQEYSPEEPSPFHSPLLKTYISTLPTILPTILTTLSKISPHAAKEDNKYEFFTESHESELITDLKLSIHSTEVQLSEFKTTAATLLQRKSIDYVTISGIDYLIELPSTYKSIPPSWIKINSTKTKSRYHAPEIIQLLQTRDLLKEKLSSACNDAFTALLATLSSSYPLLRETISSLAKLDSLLSLSEVASQPGYVRPTYTATPCLKIKKARHPMIESLLPTPFIPNDISLDPASRGLLITGPNMGGKSSYVRSAALLAIMAQVGSYLPAAEASVGLLDAVFTRMGACDNVMKGESTFMVELGETSEILRLVTPRSLVVLDELGRGTGTRDGEAVARGVLEYLVKEVGCLTLFVTHYMGLAREDGRIAPLKNIHMRFAERSVGNETEITFLYEVGEGVAHRSYGLNVARLAGLPSSILQLAREKSHEMELMEKKRRLRIRSVVFRGRPQSLSVPIEQMTLASTINTFEVIAPATTTT</sequence>
<dbReference type="FunFam" id="3.30.420.110:FF:000008">
    <property type="entry name" value="DNA mismatch repair protein"/>
    <property type="match status" value="1"/>
</dbReference>
<dbReference type="InterPro" id="IPR017261">
    <property type="entry name" value="DNA_mismatch_repair_MutS/MSH"/>
</dbReference>
<dbReference type="GO" id="GO:0005524">
    <property type="term" value="F:ATP binding"/>
    <property type="evidence" value="ECO:0007669"/>
    <property type="project" value="UniProtKB-KW"/>
</dbReference>
<feature type="compositionally biased region" description="Polar residues" evidence="11">
    <location>
        <begin position="1"/>
        <end position="17"/>
    </location>
</feature>
<evidence type="ECO:0000256" key="11">
    <source>
        <dbReference type="SAM" id="MobiDB-lite"/>
    </source>
</evidence>
<evidence type="ECO:0000256" key="5">
    <source>
        <dbReference type="ARBA" id="ARBA00022840"/>
    </source>
</evidence>
<dbReference type="GO" id="GO:0005634">
    <property type="term" value="C:nucleus"/>
    <property type="evidence" value="ECO:0007669"/>
    <property type="project" value="UniProtKB-SubCell"/>
</dbReference>